<organism evidence="7">
    <name type="scientific">uncultured bacterium fosmid pJB17E7_contig I</name>
    <dbReference type="NCBI Taxonomy" id="1478055"/>
    <lineage>
        <taxon>Bacteria</taxon>
        <taxon>environmental samples</taxon>
    </lineage>
</organism>
<feature type="active site" evidence="5">
    <location>
        <position position="55"/>
    </location>
</feature>
<dbReference type="Gene3D" id="3.90.70.10">
    <property type="entry name" value="Cysteine proteinases"/>
    <property type="match status" value="1"/>
</dbReference>
<dbReference type="GO" id="GO:0005737">
    <property type="term" value="C:cytoplasm"/>
    <property type="evidence" value="ECO:0007669"/>
    <property type="project" value="TreeGrafter"/>
</dbReference>
<dbReference type="GO" id="GO:0006508">
    <property type="term" value="P:proteolysis"/>
    <property type="evidence" value="ECO:0007669"/>
    <property type="project" value="UniProtKB-KW"/>
</dbReference>
<feature type="signal peptide" evidence="6">
    <location>
        <begin position="1"/>
        <end position="19"/>
    </location>
</feature>
<dbReference type="Pfam" id="PF03051">
    <property type="entry name" value="Peptidase_C1_2"/>
    <property type="match status" value="2"/>
</dbReference>
<dbReference type="AlphaFoldDB" id="A0A0H3U7E1"/>
<dbReference type="InterPro" id="IPR004134">
    <property type="entry name" value="Peptidase_C1B"/>
</dbReference>
<reference evidence="7" key="1">
    <citation type="submission" date="2013-08" db="EMBL/GenBank/DDBJ databases">
        <title>Comparison of modified E. coli strains.</title>
        <authorList>
            <person name="Juergensen J."/>
            <person name="Bonge A."/>
            <person name="Streit W.R."/>
        </authorList>
    </citation>
    <scope>NUCLEOTIDE SEQUENCE</scope>
</reference>
<dbReference type="GO" id="GO:0009636">
    <property type="term" value="P:response to toxic substance"/>
    <property type="evidence" value="ECO:0007669"/>
    <property type="project" value="TreeGrafter"/>
</dbReference>
<evidence type="ECO:0000313" key="7">
    <source>
        <dbReference type="EMBL" id="AIF26395.1"/>
    </source>
</evidence>
<dbReference type="SUPFAM" id="SSF54001">
    <property type="entry name" value="Cysteine proteinases"/>
    <property type="match status" value="1"/>
</dbReference>
<keyword evidence="4" id="KW-0031">Aminopeptidase</keyword>
<evidence type="ECO:0000256" key="2">
    <source>
        <dbReference type="ARBA" id="ARBA00022801"/>
    </source>
</evidence>
<keyword evidence="6" id="KW-0732">Signal</keyword>
<dbReference type="GO" id="GO:0043418">
    <property type="term" value="P:homocysteine catabolic process"/>
    <property type="evidence" value="ECO:0007669"/>
    <property type="project" value="TreeGrafter"/>
</dbReference>
<dbReference type="GO" id="GO:0070005">
    <property type="term" value="F:cysteine-type aminopeptidase activity"/>
    <property type="evidence" value="ECO:0007669"/>
    <property type="project" value="InterPro"/>
</dbReference>
<keyword evidence="1 4" id="KW-0645">Protease</keyword>
<feature type="chain" id="PRO_5005202732" description="Aminopeptidase" evidence="6">
    <location>
        <begin position="20"/>
        <end position="407"/>
    </location>
</feature>
<name>A0A0H3U7E1_9BACT</name>
<feature type="active site" evidence="5">
    <location>
        <position position="363"/>
    </location>
</feature>
<accession>A0A0H3U7E1</accession>
<dbReference type="PANTHER" id="PTHR10363">
    <property type="entry name" value="BLEOMYCIN HYDROLASE"/>
    <property type="match status" value="1"/>
</dbReference>
<sequence length="407" mass="45561">MKRMILTLAAALMSTAAVAQTPAEEAGKPEEGYLFTIEKELKVTPVKNQNSSGTCWDYAGTAFLEAELLRMGKGEYDLSEMFTAYHDYCDRAMASIRKRGDISYSQGGCFGDVLHVMERYGLVPEEQMRPGVTHRDSLAVFGEMSSMTNPLVKAASGNGSLQADSNYQLLAMKAIRAVLQVYLGIPPEKFTYRGRDYTPASFRDALGLKASDYVQVTAVLHEPLYGAFAPESPDNWRNEPAYNVTLDELIEITDLALAQGYPVGWDSDVSEPGWRLGIKKGFVVLPANGDNNLPQGTDMEHWAGKSAKQMQEEAAAHPTPQRWVTPEERQLAWDNHETNDDHLMLIYGTAKDQMGNPYYMVKNSWGRYGEYNGMFYCSKAYFRYKTITVLLHKDALSKAMKKKLDIK</sequence>
<evidence type="ECO:0000256" key="4">
    <source>
        <dbReference type="PIRNR" id="PIRNR005700"/>
    </source>
</evidence>
<dbReference type="PANTHER" id="PTHR10363:SF2">
    <property type="entry name" value="BLEOMYCIN HYDROLASE"/>
    <property type="match status" value="1"/>
</dbReference>
<proteinExistence type="inferred from homology"/>
<evidence type="ECO:0000256" key="1">
    <source>
        <dbReference type="ARBA" id="ARBA00022670"/>
    </source>
</evidence>
<feature type="active site" evidence="5">
    <location>
        <position position="342"/>
    </location>
</feature>
<evidence type="ECO:0000256" key="5">
    <source>
        <dbReference type="PIRSR" id="PIRSR005700-1"/>
    </source>
</evidence>
<comment type="similarity">
    <text evidence="4">Belongs to the peptidase C1 family.</text>
</comment>
<dbReference type="PIRSF" id="PIRSF005700">
    <property type="entry name" value="PepC"/>
    <property type="match status" value="1"/>
</dbReference>
<evidence type="ECO:0000256" key="6">
    <source>
        <dbReference type="SAM" id="SignalP"/>
    </source>
</evidence>
<dbReference type="EMBL" id="KF540229">
    <property type="protein sequence ID" value="AIF26395.1"/>
    <property type="molecule type" value="Genomic_DNA"/>
</dbReference>
<keyword evidence="2 4" id="KW-0378">Hydrolase</keyword>
<keyword evidence="3 4" id="KW-0788">Thiol protease</keyword>
<protein>
    <recommendedName>
        <fullName evidence="4">Aminopeptidase</fullName>
    </recommendedName>
</protein>
<dbReference type="InterPro" id="IPR038765">
    <property type="entry name" value="Papain-like_cys_pep_sf"/>
</dbReference>
<evidence type="ECO:0000256" key="3">
    <source>
        <dbReference type="ARBA" id="ARBA00022807"/>
    </source>
</evidence>